<proteinExistence type="predicted"/>
<feature type="signal peptide" evidence="2">
    <location>
        <begin position="1"/>
        <end position="26"/>
    </location>
</feature>
<organism evidence="3 4">
    <name type="scientific">Methylocystis parvus</name>
    <dbReference type="NCBI Taxonomy" id="134"/>
    <lineage>
        <taxon>Bacteria</taxon>
        <taxon>Pseudomonadati</taxon>
        <taxon>Pseudomonadota</taxon>
        <taxon>Alphaproteobacteria</taxon>
        <taxon>Hyphomicrobiales</taxon>
        <taxon>Methylocystaceae</taxon>
        <taxon>Methylocystis</taxon>
    </lineage>
</organism>
<dbReference type="SUPFAM" id="SSF69917">
    <property type="entry name" value="OMPT-like"/>
    <property type="match status" value="1"/>
</dbReference>
<evidence type="ECO:0008006" key="5">
    <source>
        <dbReference type="Google" id="ProtNLM"/>
    </source>
</evidence>
<evidence type="ECO:0000313" key="4">
    <source>
        <dbReference type="Proteomes" id="UP000422569"/>
    </source>
</evidence>
<dbReference type="InterPro" id="IPR020080">
    <property type="entry name" value="OM_adhesin/peptidase_omptin"/>
</dbReference>
<evidence type="ECO:0000256" key="1">
    <source>
        <dbReference type="SAM" id="MobiDB-lite"/>
    </source>
</evidence>
<dbReference type="InterPro" id="IPR053724">
    <property type="entry name" value="OMP_A26_sf"/>
</dbReference>
<dbReference type="SUPFAM" id="SSF48452">
    <property type="entry name" value="TPR-like"/>
    <property type="match status" value="1"/>
</dbReference>
<dbReference type="Proteomes" id="UP000422569">
    <property type="component" value="Chromosome"/>
</dbReference>
<dbReference type="RefSeq" id="WP_154419665.1">
    <property type="nucleotide sequence ID" value="NZ_CP044331.1"/>
</dbReference>
<feature type="region of interest" description="Disordered" evidence="1">
    <location>
        <begin position="114"/>
        <end position="133"/>
    </location>
</feature>
<keyword evidence="2" id="KW-0732">Signal</keyword>
<protein>
    <recommendedName>
        <fullName evidence="5">Tetratricopeptide repeat protein</fullName>
    </recommendedName>
</protein>
<dbReference type="InterPro" id="IPR011990">
    <property type="entry name" value="TPR-like_helical_dom_sf"/>
</dbReference>
<feature type="chain" id="PRO_5025638315" description="Tetratricopeptide repeat protein" evidence="2">
    <location>
        <begin position="27"/>
        <end position="901"/>
    </location>
</feature>
<dbReference type="Gene3D" id="2.40.128.90">
    <property type="entry name" value="OMPT-like"/>
    <property type="match status" value="1"/>
</dbReference>
<dbReference type="EMBL" id="CP044331">
    <property type="protein sequence ID" value="QGM96662.1"/>
    <property type="molecule type" value="Genomic_DNA"/>
</dbReference>
<name>A0A6B8M3F7_9HYPH</name>
<reference evidence="3 4" key="1">
    <citation type="submission" date="2019-09" db="EMBL/GenBank/DDBJ databases">
        <title>Isolation and complete genome sequencing of Methylocystis species.</title>
        <authorList>
            <person name="Rumah B.L."/>
            <person name="Stead C.E."/>
            <person name="Stevens B.C."/>
            <person name="Minton N.P."/>
            <person name="Grosse-Honebrink A."/>
            <person name="Zhang Y."/>
        </authorList>
    </citation>
    <scope>NUCLEOTIDE SEQUENCE [LARGE SCALE GENOMIC DNA]</scope>
    <source>
        <strain evidence="3 4">BRCS2</strain>
    </source>
</reference>
<dbReference type="Gene3D" id="1.25.40.10">
    <property type="entry name" value="Tetratricopeptide repeat domain"/>
    <property type="match status" value="1"/>
</dbReference>
<evidence type="ECO:0000256" key="2">
    <source>
        <dbReference type="SAM" id="SignalP"/>
    </source>
</evidence>
<keyword evidence="4" id="KW-1185">Reference proteome</keyword>
<evidence type="ECO:0000313" key="3">
    <source>
        <dbReference type="EMBL" id="QGM96662.1"/>
    </source>
</evidence>
<sequence length="901" mass="99308">MRRVGRSLRCVSLLVVASILSCRAVAEPSTEGALEKAREFIRAKHYAQAVSLLEQSLAGGSSIPPAEILELFGEALAKAGRYQQARLAMQDYMRFYPKGDGAARVKMRLGALPPETAPPPMLATKSASNPGDTTNPDDVAWSMNGSLSSYFIRDDSYNAVKDISIAPNPSADPDAHRLHQNTFLTTFDQLIFIKHPYAKTKIKISGMDEHRMRPGEVVSDQYGLSQAYVETVFDALDLSVRIGRQTRNAGGVLGRFDGALVSWRMSQMLRLNAVAGSANISRFDAPLKDGRFFAGGSVDLRLTPNLDVSLFAIQQNMRTLLDRRAVGGEFRYFNKNLSVLGMVDYDIHFNRFNAGTISSSYTFEDGSVVAGSFDRRRVPYLASFNALQGQPFLTLYDMLKFRSQDEVRRFAIDRTPYFQSAMMSYTRPLTDKLSINFDATTTYVSGTLPSGGVDGSKPLGREYYVSGQLIANDIFAPGDLYTGALRFARLADSYVYFIDLDARFPLTEQFRVSPRLRLGYREDRNAPLQETTILPSLLLDYFVTRNLAIEAELATKWIDTAAGNFRGQTRDLFFTLGVRSDFGSDGIAHCVGRLTPCLASMFGATHAEGKAAGERPAAAAPALSSAYLFEVGARYWLGGARTAYDYFASDTPTLKVSSLSYDRLVAQSGELFFRGDAREGLLRNVFLKGNIDAGVLQSGRLLDHDYPIGDLGSLTRSAASGRTVSATIDLGYNIYTGERMRVGAFVGWQSWFDAIDAKGCEQIGLGAVCFPPISNTFRMASERDHFKSFRVGAALDVALTDKLSWSGEFALASTYLRATDTHYFTFGADPAKGRGGGFEAETAMKYAFTDRMSLGVGLKWRHLSADALDMYGQLLKYEVNRIGLFAQASYRFGWGDLLKRD</sequence>
<gene>
    <name evidence="3" type="ORF">F7D14_03630</name>
</gene>
<dbReference type="AlphaFoldDB" id="A0A6B8M3F7"/>
<dbReference type="GO" id="GO:0004190">
    <property type="term" value="F:aspartic-type endopeptidase activity"/>
    <property type="evidence" value="ECO:0007669"/>
    <property type="project" value="InterPro"/>
</dbReference>
<dbReference type="KEGG" id="mpar:F7D14_03630"/>
<dbReference type="PROSITE" id="PS51257">
    <property type="entry name" value="PROKAR_LIPOPROTEIN"/>
    <property type="match status" value="1"/>
</dbReference>
<accession>A0A6B8M3F7</accession>